<dbReference type="InterPro" id="IPR050344">
    <property type="entry name" value="Peptidase_M1_aminopeptidases"/>
</dbReference>
<evidence type="ECO:0000256" key="12">
    <source>
        <dbReference type="ARBA" id="ARBA00029811"/>
    </source>
</evidence>
<keyword evidence="9" id="KW-0378">Hydrolase</keyword>
<dbReference type="PROSITE" id="PS51257">
    <property type="entry name" value="PROKAR_LIPOPROTEIN"/>
    <property type="match status" value="1"/>
</dbReference>
<dbReference type="Gene3D" id="1.10.390.10">
    <property type="entry name" value="Neutral Protease Domain 2"/>
    <property type="match status" value="1"/>
</dbReference>
<keyword evidence="15" id="KW-0732">Signal</keyword>
<evidence type="ECO:0000256" key="8">
    <source>
        <dbReference type="ARBA" id="ARBA00022723"/>
    </source>
</evidence>
<evidence type="ECO:0000256" key="15">
    <source>
        <dbReference type="SAM" id="SignalP"/>
    </source>
</evidence>
<evidence type="ECO:0000259" key="16">
    <source>
        <dbReference type="Pfam" id="PF01433"/>
    </source>
</evidence>
<keyword evidence="6" id="KW-0031">Aminopeptidase</keyword>
<evidence type="ECO:0000256" key="5">
    <source>
        <dbReference type="ARBA" id="ARBA00015611"/>
    </source>
</evidence>
<dbReference type="EC" id="3.4.11.2" evidence="4"/>
<evidence type="ECO:0000256" key="10">
    <source>
        <dbReference type="ARBA" id="ARBA00022833"/>
    </source>
</evidence>
<dbReference type="Proteomes" id="UP000320806">
    <property type="component" value="Unassembled WGS sequence"/>
</dbReference>
<feature type="chain" id="PRO_5038700060" description="Aminopeptidase N" evidence="15">
    <location>
        <begin position="25"/>
        <end position="519"/>
    </location>
</feature>
<feature type="domain" description="Aminopeptidase N-like N-terminal" evidence="17">
    <location>
        <begin position="95"/>
        <end position="273"/>
    </location>
</feature>
<evidence type="ECO:0000256" key="9">
    <source>
        <dbReference type="ARBA" id="ARBA00022801"/>
    </source>
</evidence>
<feature type="compositionally biased region" description="Low complexity" evidence="14">
    <location>
        <begin position="34"/>
        <end position="55"/>
    </location>
</feature>
<evidence type="ECO:0000256" key="6">
    <source>
        <dbReference type="ARBA" id="ARBA00022438"/>
    </source>
</evidence>
<keyword evidence="8" id="KW-0479">Metal-binding</keyword>
<dbReference type="Pfam" id="PF17900">
    <property type="entry name" value="Peptidase_M1_N"/>
    <property type="match status" value="1"/>
</dbReference>
<dbReference type="EMBL" id="VFMO01000001">
    <property type="protein sequence ID" value="TQJ13680.1"/>
    <property type="molecule type" value="Genomic_DNA"/>
</dbReference>
<evidence type="ECO:0000256" key="2">
    <source>
        <dbReference type="ARBA" id="ARBA00001947"/>
    </source>
</evidence>
<dbReference type="Gene3D" id="2.60.40.1730">
    <property type="entry name" value="tricorn interacting facor f3 domain"/>
    <property type="match status" value="1"/>
</dbReference>
<evidence type="ECO:0000256" key="13">
    <source>
        <dbReference type="ARBA" id="ARBA00031533"/>
    </source>
</evidence>
<dbReference type="InterPro" id="IPR014782">
    <property type="entry name" value="Peptidase_M1_dom"/>
</dbReference>
<organism evidence="18 19">
    <name type="scientific">Yimella lutea</name>
    <dbReference type="NCBI Taxonomy" id="587872"/>
    <lineage>
        <taxon>Bacteria</taxon>
        <taxon>Bacillati</taxon>
        <taxon>Actinomycetota</taxon>
        <taxon>Actinomycetes</taxon>
        <taxon>Micrococcales</taxon>
        <taxon>Dermacoccaceae</taxon>
        <taxon>Yimella</taxon>
    </lineage>
</organism>
<dbReference type="PANTHER" id="PTHR11533">
    <property type="entry name" value="PROTEASE M1 ZINC METALLOPROTEASE"/>
    <property type="match status" value="1"/>
</dbReference>
<dbReference type="PRINTS" id="PR00756">
    <property type="entry name" value="ALADIPTASE"/>
</dbReference>
<dbReference type="InterPro" id="IPR001930">
    <property type="entry name" value="Peptidase_M1"/>
</dbReference>
<dbReference type="InterPro" id="IPR027268">
    <property type="entry name" value="Peptidase_M4/M1_CTD_sf"/>
</dbReference>
<keyword evidence="10" id="KW-0862">Zinc</keyword>
<dbReference type="GO" id="GO:0042277">
    <property type="term" value="F:peptide binding"/>
    <property type="evidence" value="ECO:0007669"/>
    <property type="project" value="TreeGrafter"/>
</dbReference>
<gene>
    <name evidence="18" type="ORF">FB459_1106</name>
</gene>
<dbReference type="GO" id="GO:0008270">
    <property type="term" value="F:zinc ion binding"/>
    <property type="evidence" value="ECO:0007669"/>
    <property type="project" value="InterPro"/>
</dbReference>
<comment type="caution">
    <text evidence="18">The sequence shown here is derived from an EMBL/GenBank/DDBJ whole genome shotgun (WGS) entry which is preliminary data.</text>
</comment>
<dbReference type="GO" id="GO:0043171">
    <property type="term" value="P:peptide catabolic process"/>
    <property type="evidence" value="ECO:0007669"/>
    <property type="project" value="TreeGrafter"/>
</dbReference>
<name>A0A542EEF5_9MICO</name>
<dbReference type="GO" id="GO:0006508">
    <property type="term" value="P:proteolysis"/>
    <property type="evidence" value="ECO:0007669"/>
    <property type="project" value="UniProtKB-KW"/>
</dbReference>
<dbReference type="SUPFAM" id="SSF55486">
    <property type="entry name" value="Metalloproteases ('zincins'), catalytic domain"/>
    <property type="match status" value="1"/>
</dbReference>
<evidence type="ECO:0000256" key="4">
    <source>
        <dbReference type="ARBA" id="ARBA00012564"/>
    </source>
</evidence>
<keyword evidence="19" id="KW-1185">Reference proteome</keyword>
<dbReference type="OrthoDB" id="100605at2"/>
<dbReference type="GO" id="GO:0070006">
    <property type="term" value="F:metalloaminopeptidase activity"/>
    <property type="evidence" value="ECO:0007669"/>
    <property type="project" value="TreeGrafter"/>
</dbReference>
<comment type="cofactor">
    <cofactor evidence="2">
        <name>Zn(2+)</name>
        <dbReference type="ChEBI" id="CHEBI:29105"/>
    </cofactor>
</comment>
<keyword evidence="7" id="KW-0645">Protease</keyword>
<dbReference type="GO" id="GO:0016285">
    <property type="term" value="F:alanyl aminopeptidase activity"/>
    <property type="evidence" value="ECO:0007669"/>
    <property type="project" value="UniProtKB-EC"/>
</dbReference>
<dbReference type="SUPFAM" id="SSF63737">
    <property type="entry name" value="Leukotriene A4 hydrolase N-terminal domain"/>
    <property type="match status" value="1"/>
</dbReference>
<comment type="similarity">
    <text evidence="3">Belongs to the peptidase M1 family.</text>
</comment>
<reference evidence="18 19" key="1">
    <citation type="submission" date="2019-06" db="EMBL/GenBank/DDBJ databases">
        <title>Sequencing the genomes of 1000 actinobacteria strains.</title>
        <authorList>
            <person name="Klenk H.-P."/>
        </authorList>
    </citation>
    <scope>NUCLEOTIDE SEQUENCE [LARGE SCALE GENOMIC DNA]</scope>
    <source>
        <strain evidence="18 19">DSM 19828</strain>
    </source>
</reference>
<feature type="domain" description="Peptidase M1 membrane alanine aminopeptidase" evidence="16">
    <location>
        <begin position="314"/>
        <end position="505"/>
    </location>
</feature>
<evidence type="ECO:0000313" key="19">
    <source>
        <dbReference type="Proteomes" id="UP000320806"/>
    </source>
</evidence>
<proteinExistence type="inferred from homology"/>
<dbReference type="GO" id="GO:0016020">
    <property type="term" value="C:membrane"/>
    <property type="evidence" value="ECO:0007669"/>
    <property type="project" value="TreeGrafter"/>
</dbReference>
<dbReference type="GO" id="GO:0005615">
    <property type="term" value="C:extracellular space"/>
    <property type="evidence" value="ECO:0007669"/>
    <property type="project" value="TreeGrafter"/>
</dbReference>
<evidence type="ECO:0000256" key="11">
    <source>
        <dbReference type="ARBA" id="ARBA00023049"/>
    </source>
</evidence>
<dbReference type="InterPro" id="IPR045357">
    <property type="entry name" value="Aminopeptidase_N-like_N"/>
</dbReference>
<protein>
    <recommendedName>
        <fullName evidence="5">Aminopeptidase N</fullName>
        <ecNumber evidence="4">3.4.11.2</ecNumber>
    </recommendedName>
    <alternativeName>
        <fullName evidence="12">Alanine aminopeptidase</fullName>
    </alternativeName>
    <alternativeName>
        <fullName evidence="13">Lysyl aminopeptidase</fullName>
    </alternativeName>
</protein>
<evidence type="ECO:0000256" key="14">
    <source>
        <dbReference type="SAM" id="MobiDB-lite"/>
    </source>
</evidence>
<evidence type="ECO:0000256" key="7">
    <source>
        <dbReference type="ARBA" id="ARBA00022670"/>
    </source>
</evidence>
<evidence type="ECO:0000256" key="3">
    <source>
        <dbReference type="ARBA" id="ARBA00010136"/>
    </source>
</evidence>
<dbReference type="GO" id="GO:0005737">
    <property type="term" value="C:cytoplasm"/>
    <property type="evidence" value="ECO:0007669"/>
    <property type="project" value="TreeGrafter"/>
</dbReference>
<accession>A0A542EEF5</accession>
<keyword evidence="11" id="KW-0482">Metalloprotease</keyword>
<dbReference type="AlphaFoldDB" id="A0A542EEF5"/>
<evidence type="ECO:0000313" key="18">
    <source>
        <dbReference type="EMBL" id="TQJ13680.1"/>
    </source>
</evidence>
<comment type="catalytic activity">
    <reaction evidence="1">
        <text>Release of an N-terminal amino acid, Xaa-|-Yaa- from a peptide, amide or arylamide. Xaa is preferably Ala, but may be most amino acids including Pro (slow action). When a terminal hydrophobic residue is followed by a prolyl residue, the two may be released as an intact Xaa-Pro dipeptide.</text>
        <dbReference type="EC" id="3.4.11.2"/>
    </reaction>
</comment>
<feature type="region of interest" description="Disordered" evidence="14">
    <location>
        <begin position="31"/>
        <end position="86"/>
    </location>
</feature>
<feature type="signal peptide" evidence="15">
    <location>
        <begin position="1"/>
        <end position="24"/>
    </location>
</feature>
<dbReference type="PANTHER" id="PTHR11533:SF174">
    <property type="entry name" value="PUROMYCIN-SENSITIVE AMINOPEPTIDASE-RELATED"/>
    <property type="match status" value="1"/>
</dbReference>
<evidence type="ECO:0000259" key="17">
    <source>
        <dbReference type="Pfam" id="PF17900"/>
    </source>
</evidence>
<dbReference type="CDD" id="cd09603">
    <property type="entry name" value="M1_APN_like"/>
    <property type="match status" value="1"/>
</dbReference>
<evidence type="ECO:0000256" key="1">
    <source>
        <dbReference type="ARBA" id="ARBA00000098"/>
    </source>
</evidence>
<dbReference type="InterPro" id="IPR042097">
    <property type="entry name" value="Aminopeptidase_N-like_N_sf"/>
</dbReference>
<dbReference type="Pfam" id="PF01433">
    <property type="entry name" value="Peptidase_M1"/>
    <property type="match status" value="1"/>
</dbReference>
<sequence length="519" mass="57180">MDVRRRSHRATRLLALALAGSLLAGCNGIDTSVTPAPTSSGTSEPSGPDTSPSGDRPSEPNLPPVPDKPSDLSAAQSNPVEDSYYPHRGEPYLDTLHYDLALDWKPSTKTLSGKAKITFRVTEQRTHVQFDLGSPLTVNATTLDGKPVTSSRGDSVLKIATGMLDKGSRHELVVDYSGTPAPVPAPSKRSDQDEGLGFTVSPDGTAWTMQEPFGAFTWYPVNDQPADKAFYDATLTAHEGTKGVFNGRPGPEKVTGETSVRRFHLDQPASSYLTTVAFGDYALLTDKGPRDLPLFYWYRPDRSDRTRVVDGLKKSPEILTWLEKYLGPYPFATGGSLMVPSDSAMETQTMNTMGDSTANQREYFLPTLAHEYAHQWVGDVISPVDWRDVWLNEGLALFLQAKYEDHAGFSPYEMTMSGYRSMEPGLRRQSGPPGKYDKDDFAASNVYVCGAVMYDRMATAYGDKFWAALKTWPSVKKYGNVTRDDLIKHFSDKIGVDLKTWITTWLESETTPTQEPPAA</sequence>